<feature type="region of interest" description="Disordered" evidence="1">
    <location>
        <begin position="1"/>
        <end position="23"/>
    </location>
</feature>
<dbReference type="EMBL" id="PKMF04000233">
    <property type="protein sequence ID" value="KAK7841798.1"/>
    <property type="molecule type" value="Genomic_DNA"/>
</dbReference>
<proteinExistence type="predicted"/>
<reference evidence="2 3" key="1">
    <citation type="journal article" date="2018" name="Sci. Data">
        <title>The draft genome sequence of cork oak.</title>
        <authorList>
            <person name="Ramos A.M."/>
            <person name="Usie A."/>
            <person name="Barbosa P."/>
            <person name="Barros P.M."/>
            <person name="Capote T."/>
            <person name="Chaves I."/>
            <person name="Simoes F."/>
            <person name="Abreu I."/>
            <person name="Carrasquinho I."/>
            <person name="Faro C."/>
            <person name="Guimaraes J.B."/>
            <person name="Mendonca D."/>
            <person name="Nobrega F."/>
            <person name="Rodrigues L."/>
            <person name="Saibo N.J.M."/>
            <person name="Varela M.C."/>
            <person name="Egas C."/>
            <person name="Matos J."/>
            <person name="Miguel C.M."/>
            <person name="Oliveira M.M."/>
            <person name="Ricardo C.P."/>
            <person name="Goncalves S."/>
        </authorList>
    </citation>
    <scope>NUCLEOTIDE SEQUENCE [LARGE SCALE GENOMIC DNA]</scope>
    <source>
        <strain evidence="3">cv. HL8</strain>
    </source>
</reference>
<organism evidence="2 3">
    <name type="scientific">Quercus suber</name>
    <name type="common">Cork oak</name>
    <dbReference type="NCBI Taxonomy" id="58331"/>
    <lineage>
        <taxon>Eukaryota</taxon>
        <taxon>Viridiplantae</taxon>
        <taxon>Streptophyta</taxon>
        <taxon>Embryophyta</taxon>
        <taxon>Tracheophyta</taxon>
        <taxon>Spermatophyta</taxon>
        <taxon>Magnoliopsida</taxon>
        <taxon>eudicotyledons</taxon>
        <taxon>Gunneridae</taxon>
        <taxon>Pentapetalae</taxon>
        <taxon>rosids</taxon>
        <taxon>fabids</taxon>
        <taxon>Fagales</taxon>
        <taxon>Fagaceae</taxon>
        <taxon>Quercus</taxon>
    </lineage>
</organism>
<protein>
    <submittedName>
        <fullName evidence="2">Uncharacterized protein</fullName>
    </submittedName>
</protein>
<feature type="region of interest" description="Disordered" evidence="1">
    <location>
        <begin position="48"/>
        <end position="69"/>
    </location>
</feature>
<sequence>MSKALQEEQLPEPTNPPFIDERTIPNKCEDTFYSQKVGISTSIAMISNSSFHPSQKPDEAAKTSKKLNI</sequence>
<evidence type="ECO:0000256" key="1">
    <source>
        <dbReference type="SAM" id="MobiDB-lite"/>
    </source>
</evidence>
<dbReference type="Proteomes" id="UP000237347">
    <property type="component" value="Unassembled WGS sequence"/>
</dbReference>
<keyword evidence="3" id="KW-1185">Reference proteome</keyword>
<gene>
    <name evidence="2" type="ORF">CFP56_014857</name>
</gene>
<accession>A0AAW0KTP6</accession>
<comment type="caution">
    <text evidence="2">The sequence shown here is derived from an EMBL/GenBank/DDBJ whole genome shotgun (WGS) entry which is preliminary data.</text>
</comment>
<evidence type="ECO:0000313" key="3">
    <source>
        <dbReference type="Proteomes" id="UP000237347"/>
    </source>
</evidence>
<evidence type="ECO:0000313" key="2">
    <source>
        <dbReference type="EMBL" id="KAK7841798.1"/>
    </source>
</evidence>
<dbReference type="AlphaFoldDB" id="A0AAW0KTP6"/>
<name>A0AAW0KTP6_QUESU</name>